<dbReference type="GO" id="GO:0009055">
    <property type="term" value="F:electron transfer activity"/>
    <property type="evidence" value="ECO:0007669"/>
    <property type="project" value="InterPro"/>
</dbReference>
<dbReference type="PROSITE" id="PS51257">
    <property type="entry name" value="PROKAR_LIPOPROTEIN"/>
    <property type="match status" value="1"/>
</dbReference>
<dbReference type="PRINTS" id="PR00608">
    <property type="entry name" value="CYTCHROMECII"/>
</dbReference>
<keyword evidence="1" id="KW-0732">Signal</keyword>
<evidence type="ECO:0000313" key="3">
    <source>
        <dbReference type="Proteomes" id="UP000274661"/>
    </source>
</evidence>
<keyword evidence="3" id="KW-1185">Reference proteome</keyword>
<dbReference type="GO" id="GO:0022900">
    <property type="term" value="P:electron transport chain"/>
    <property type="evidence" value="ECO:0007669"/>
    <property type="project" value="InterPro"/>
</dbReference>
<organism evidence="2 3">
    <name type="scientific">Sphingomonas ginkgonis</name>
    <dbReference type="NCBI Taxonomy" id="2315330"/>
    <lineage>
        <taxon>Bacteria</taxon>
        <taxon>Pseudomonadati</taxon>
        <taxon>Pseudomonadota</taxon>
        <taxon>Alphaproteobacteria</taxon>
        <taxon>Sphingomonadales</taxon>
        <taxon>Sphingomonadaceae</taxon>
        <taxon>Sphingomonas</taxon>
    </lineage>
</organism>
<dbReference type="InterPro" id="IPR015984">
    <property type="entry name" value="Cyt_c_prime_subgr"/>
</dbReference>
<dbReference type="InterPro" id="IPR010980">
    <property type="entry name" value="Cyt_c/b562"/>
</dbReference>
<dbReference type="GO" id="GO:0020037">
    <property type="term" value="F:heme binding"/>
    <property type="evidence" value="ECO:0007669"/>
    <property type="project" value="InterPro"/>
</dbReference>
<sequence>MKKLLVTAAALALLAACNKGTSTNQAMADANAGAAQASSALNNAVASSDATPLDKARAAAIIKDRHAKYHQIADAMKAAKRGLDASPTDIATVRSSAATIAGLAPQVLTWFPKGTGVDSGNKTGAKAEIWQQADKFAASAKDFNGAAQAFDAAAKGSDLAATKTAFGNLGKSCKACHEQFRAEDHDHD</sequence>
<evidence type="ECO:0000256" key="1">
    <source>
        <dbReference type="SAM" id="SignalP"/>
    </source>
</evidence>
<dbReference type="AlphaFoldDB" id="A0A3R9YLE7"/>
<comment type="caution">
    <text evidence="2">The sequence shown here is derived from an EMBL/GenBank/DDBJ whole genome shotgun (WGS) entry which is preliminary data.</text>
</comment>
<dbReference type="SUPFAM" id="SSF47175">
    <property type="entry name" value="Cytochromes"/>
    <property type="match status" value="1"/>
</dbReference>
<dbReference type="EMBL" id="RWJF01000001">
    <property type="protein sequence ID" value="RST30440.1"/>
    <property type="molecule type" value="Genomic_DNA"/>
</dbReference>
<feature type="chain" id="PRO_5018661822" evidence="1">
    <location>
        <begin position="29"/>
        <end position="188"/>
    </location>
</feature>
<dbReference type="Pfam" id="PF01322">
    <property type="entry name" value="Cytochrom_C_2"/>
    <property type="match status" value="1"/>
</dbReference>
<protein>
    <submittedName>
        <fullName evidence="2">Cytochrome c</fullName>
    </submittedName>
</protein>
<dbReference type="InterPro" id="IPR002321">
    <property type="entry name" value="Cyt_c_II"/>
</dbReference>
<reference evidence="2 3" key="1">
    <citation type="submission" date="2018-12" db="EMBL/GenBank/DDBJ databases">
        <title>Sphingomonas sp. HMF7854 Genome sequencing and assembly.</title>
        <authorList>
            <person name="Cha I."/>
            <person name="Kang H."/>
            <person name="Kim H."/>
            <person name="Kang J."/>
            <person name="Joh K."/>
        </authorList>
    </citation>
    <scope>NUCLEOTIDE SEQUENCE [LARGE SCALE GENOMIC DNA]</scope>
    <source>
        <strain evidence="2 3">HMF7854</strain>
    </source>
</reference>
<dbReference type="Gene3D" id="1.20.120.10">
    <property type="entry name" value="Cytochrome c/b562"/>
    <property type="match status" value="1"/>
</dbReference>
<accession>A0A3R9YLE7</accession>
<name>A0A3R9YLE7_9SPHN</name>
<evidence type="ECO:0000313" key="2">
    <source>
        <dbReference type="EMBL" id="RST30440.1"/>
    </source>
</evidence>
<proteinExistence type="predicted"/>
<dbReference type="GO" id="GO:0005506">
    <property type="term" value="F:iron ion binding"/>
    <property type="evidence" value="ECO:0007669"/>
    <property type="project" value="InterPro"/>
</dbReference>
<dbReference type="OrthoDB" id="7596534at2"/>
<dbReference type="Proteomes" id="UP000274661">
    <property type="component" value="Unassembled WGS sequence"/>
</dbReference>
<gene>
    <name evidence="2" type="ORF">HMF7854_06065</name>
</gene>
<dbReference type="RefSeq" id="WP_126718272.1">
    <property type="nucleotide sequence ID" value="NZ_RWJF01000001.1"/>
</dbReference>
<dbReference type="PROSITE" id="PS51009">
    <property type="entry name" value="CYTCII"/>
    <property type="match status" value="1"/>
</dbReference>
<feature type="signal peptide" evidence="1">
    <location>
        <begin position="1"/>
        <end position="28"/>
    </location>
</feature>